<reference evidence="4 5" key="1">
    <citation type="submission" date="2018-10" db="EMBL/GenBank/DDBJ databases">
        <authorList>
            <person name="Zhang X."/>
        </authorList>
    </citation>
    <scope>NUCLEOTIDE SEQUENCE [LARGE SCALE GENOMIC DNA]</scope>
    <source>
        <strain evidence="4 5">SK-G1</strain>
    </source>
</reference>
<dbReference type="NCBIfam" id="TIGR01760">
    <property type="entry name" value="tape_meas_TP901"/>
    <property type="match status" value="2"/>
</dbReference>
<protein>
    <submittedName>
        <fullName evidence="4">Phage tail tape measure protein</fullName>
    </submittedName>
</protein>
<evidence type="ECO:0000313" key="4">
    <source>
        <dbReference type="EMBL" id="AYO30590.1"/>
    </source>
</evidence>
<dbReference type="Pfam" id="PF10145">
    <property type="entry name" value="PhageMin_Tail"/>
    <property type="match status" value="1"/>
</dbReference>
<feature type="domain" description="Phage tail tape measure protein" evidence="3">
    <location>
        <begin position="120"/>
        <end position="299"/>
    </location>
</feature>
<organism evidence="4 5">
    <name type="scientific">Biomaibacter acetigenes</name>
    <dbReference type="NCBI Taxonomy" id="2316383"/>
    <lineage>
        <taxon>Bacteria</taxon>
        <taxon>Bacillati</taxon>
        <taxon>Bacillota</taxon>
        <taxon>Clostridia</taxon>
        <taxon>Thermosediminibacterales</taxon>
        <taxon>Tepidanaerobacteraceae</taxon>
        <taxon>Biomaibacter</taxon>
    </lineage>
</organism>
<dbReference type="PANTHER" id="PTHR37813">
    <property type="entry name" value="FELS-2 PROPHAGE PROTEIN"/>
    <property type="match status" value="1"/>
</dbReference>
<evidence type="ECO:0000256" key="2">
    <source>
        <dbReference type="SAM" id="Phobius"/>
    </source>
</evidence>
<evidence type="ECO:0000256" key="1">
    <source>
        <dbReference type="ARBA" id="ARBA00022612"/>
    </source>
</evidence>
<keyword evidence="2" id="KW-0812">Transmembrane</keyword>
<dbReference type="PANTHER" id="PTHR37813:SF1">
    <property type="entry name" value="FELS-2 PROPHAGE PROTEIN"/>
    <property type="match status" value="1"/>
</dbReference>
<sequence length="907" mass="95406">MALNFNLMGLGFHFFVQDDATLGLQRIDKSMKNVTADAEEMYYKTKASLDALEPKLGALGDARVQAALRGTGMALAGIGAAGIAAAGLSVKSFGDFEQEMLNARSVARWTEGQFKDLSKYAIQVGADTKFSAKEAAGAIYEIASAGVSATEDIKALLRPIADFAAAGAIQLPEATRAIVASVQGFRMQMSDAAHISDVFTAAIQNSMLKANEFDVALGSVAGVAGQVGQSLEATMSGLMAARNVIGSAQDAATSLRTALMHLTAPTSEAANIMDVLGINLRDAQGNMKPWPQIIREFELSFAAAGKLVNQFASFADANEDTMKALAQTYGLTKDQAAGLAQAAAQGTNAFRDYVLATVFGTDGIRAVAAGLSAQAKAMIDGKEVTLQGADALEYWQEKLEGSAGAAQQAAAVQMSGFNGAMEQLRGSVEAVGLTIGNTLAPTVSRVAGIVEKAVDIFNRMPEGLQKAAAWALVGGSALALFAGTGFMVVSMIPSFITGLTILKGTFVGAQIAILGARAAALAYSATMLVVRGATQAWAGAQWVLNAALNANPIGIIIIAATALAGVAFLVWRNWDKVKGFFRGIWPSIAAGIDFIKGKFAAIPGAIAAFVRQIPGFLGKLFLHDIPYWIGYGIGFMIRIAWQGIQAVVNFFARLPGRVIDFVTNLATQIPIWWNQISTTATQIIGQGIDAVVGFFASLPGRAWTFLISLVNTVVSVGSSLWHAAYRAGSNIVHGIIDTIAGLPGKVWEILQSVINTITGKINDFWKAAKTAASNLWEGFKAGLGIHSPSYIERALTNITEASQATVQQLDADFRRLSGLSAEPQVRMGVVYSSPTSPAPIAPIATGTLSAAPVISTRVKQERSEAATAVTHQVIVRQPIKIVLDGRTIAETVIEFIEDAKVRRVVPA</sequence>
<keyword evidence="5" id="KW-1185">Reference proteome</keyword>
<evidence type="ECO:0000259" key="3">
    <source>
        <dbReference type="Pfam" id="PF10145"/>
    </source>
</evidence>
<keyword evidence="2" id="KW-1133">Transmembrane helix</keyword>
<keyword evidence="2" id="KW-0472">Membrane</keyword>
<keyword evidence="1" id="KW-1188">Viral release from host cell</keyword>
<dbReference type="EMBL" id="CP033169">
    <property type="protein sequence ID" value="AYO30590.1"/>
    <property type="molecule type" value="Genomic_DNA"/>
</dbReference>
<gene>
    <name evidence="4" type="ORF">D2962_08125</name>
</gene>
<proteinExistence type="predicted"/>
<dbReference type="InterPro" id="IPR010090">
    <property type="entry name" value="Phage_tape_meas"/>
</dbReference>
<dbReference type="KEGG" id="bacg:D2962_08125"/>
<name>A0A3G2R573_9FIRM</name>
<feature type="transmembrane region" description="Helical" evidence="2">
    <location>
        <begin position="504"/>
        <end position="530"/>
    </location>
</feature>
<dbReference type="RefSeq" id="WP_122014680.1">
    <property type="nucleotide sequence ID" value="NZ_CP033169.1"/>
</dbReference>
<accession>A0A3G2R573</accession>
<dbReference type="AlphaFoldDB" id="A0A3G2R573"/>
<evidence type="ECO:0000313" key="5">
    <source>
        <dbReference type="Proteomes" id="UP000280960"/>
    </source>
</evidence>
<feature type="transmembrane region" description="Helical" evidence="2">
    <location>
        <begin position="467"/>
        <end position="492"/>
    </location>
</feature>
<dbReference type="Proteomes" id="UP000280960">
    <property type="component" value="Chromosome"/>
</dbReference>
<feature type="transmembrane region" description="Helical" evidence="2">
    <location>
        <begin position="550"/>
        <end position="571"/>
    </location>
</feature>